<reference evidence="7" key="1">
    <citation type="journal article" date="2013" name="Genetics">
        <title>The draft genome and transcriptome of Panagrellus redivivus are shaped by the harsh demands of a free-living lifestyle.</title>
        <authorList>
            <person name="Srinivasan J."/>
            <person name="Dillman A.R."/>
            <person name="Macchietto M.G."/>
            <person name="Heikkinen L."/>
            <person name="Lakso M."/>
            <person name="Fracchia K.M."/>
            <person name="Antoshechkin I."/>
            <person name="Mortazavi A."/>
            <person name="Wong G."/>
            <person name="Sternberg P.W."/>
        </authorList>
    </citation>
    <scope>NUCLEOTIDE SEQUENCE [LARGE SCALE GENOMIC DNA]</scope>
    <source>
        <strain evidence="7">MT8872</strain>
    </source>
</reference>
<dbReference type="Gene3D" id="3.40.50.300">
    <property type="entry name" value="P-loop containing nucleotide triphosphate hydrolases"/>
    <property type="match status" value="1"/>
</dbReference>
<evidence type="ECO:0000259" key="5">
    <source>
        <dbReference type="PROSITE" id="PS51192"/>
    </source>
</evidence>
<keyword evidence="2" id="KW-0378">Hydrolase</keyword>
<dbReference type="AlphaFoldDB" id="A0A7E4VHX9"/>
<dbReference type="SMART" id="SM00490">
    <property type="entry name" value="HELICc"/>
    <property type="match status" value="1"/>
</dbReference>
<dbReference type="PROSITE" id="PS51192">
    <property type="entry name" value="HELICASE_ATP_BIND_1"/>
    <property type="match status" value="1"/>
</dbReference>
<evidence type="ECO:0000256" key="1">
    <source>
        <dbReference type="ARBA" id="ARBA00022741"/>
    </source>
</evidence>
<evidence type="ECO:0000259" key="6">
    <source>
        <dbReference type="PROSITE" id="PS51194"/>
    </source>
</evidence>
<dbReference type="SUPFAM" id="SSF52540">
    <property type="entry name" value="P-loop containing nucleoside triphosphate hydrolases"/>
    <property type="match status" value="2"/>
</dbReference>
<dbReference type="InterPro" id="IPR049730">
    <property type="entry name" value="SNF2/RAD54-like_C"/>
</dbReference>
<dbReference type="InterPro" id="IPR038718">
    <property type="entry name" value="SNF2-like_sf"/>
</dbReference>
<dbReference type="SMART" id="SM00487">
    <property type="entry name" value="DEXDc"/>
    <property type="match status" value="1"/>
</dbReference>
<keyword evidence="1" id="KW-0547">Nucleotide-binding</keyword>
<dbReference type="PROSITE" id="PS51194">
    <property type="entry name" value="HELICASE_CTER"/>
    <property type="match status" value="1"/>
</dbReference>
<feature type="compositionally biased region" description="Basic residues" evidence="4">
    <location>
        <begin position="153"/>
        <end position="165"/>
    </location>
</feature>
<proteinExistence type="predicted"/>
<dbReference type="GO" id="GO:0006281">
    <property type="term" value="P:DNA repair"/>
    <property type="evidence" value="ECO:0007669"/>
    <property type="project" value="TreeGrafter"/>
</dbReference>
<feature type="compositionally biased region" description="Basic and acidic residues" evidence="4">
    <location>
        <begin position="166"/>
        <end position="176"/>
    </location>
</feature>
<dbReference type="InterPro" id="IPR001650">
    <property type="entry name" value="Helicase_C-like"/>
</dbReference>
<dbReference type="Pfam" id="PF00176">
    <property type="entry name" value="SNF2-rel_dom"/>
    <property type="match status" value="1"/>
</dbReference>
<dbReference type="GO" id="GO:0005634">
    <property type="term" value="C:nucleus"/>
    <property type="evidence" value="ECO:0007669"/>
    <property type="project" value="TreeGrafter"/>
</dbReference>
<dbReference type="InterPro" id="IPR050628">
    <property type="entry name" value="SNF2_RAD54_helicase_TF"/>
</dbReference>
<dbReference type="InterPro" id="IPR000330">
    <property type="entry name" value="SNF2_N"/>
</dbReference>
<feature type="compositionally biased region" description="Polar residues" evidence="4">
    <location>
        <begin position="296"/>
        <end position="312"/>
    </location>
</feature>
<dbReference type="Gene3D" id="3.40.50.10810">
    <property type="entry name" value="Tandem AAA-ATPase domain"/>
    <property type="match status" value="1"/>
</dbReference>
<sequence length="1094" mass="121371">MDDSNDSKNDSCLTSTPIKGHSKTPDEFFSGEGNIITPMPNRTSSYHADLGSPKQLNFDGDDSLGSEAADDVAMKTVGNDSDVSAMNVDSFRRDSAGDSLEGDENTAPSAGDVSRDRSLIESKKPTRTDLLKQAAANRFANMSPNSKADRMQRAARQRGSGRGRRHSFDSDSDKNASDASADVVDDSMSEAIGGPVTSTPKTQSLRESVDQSPQAVPEYKPEPAAALPDDSDVVIESSDEDMSRSAASMKSYRKPKRIIESSDEEEEQQKAFDIDESKSPEPKGRNIASRDIVEQSFGSSTGSANNPIQLQDDSTEDEAPKEPPFTATELNSVAHLSRVELLEAISSLKHIPLANAPDGGAKIRRRLALLEHMLERVPSPTEIQIIDEIPGPSRPPVKKLAQVEIDRYLTEGKRLYGGAMTNDRIEKVEAVTEEVVTRLYSSIEKAPENVVTESPDGINVELMLHQKHGLTWMLWRESQQPHGGILADDMGLGKTLSMISLILEQKNRRLASPEEKEKQRNEMKAHFKNDPDVIPAFSTLVIAPASVIYQWEAEIEKRVPNNRLKVYVFHGPKREMNPKRLACHDIVITTYSIISSELGTHKADGGDETDDSDDGNASKSFGLKKGNQIKKTIAKGITSPLTKVGWQRIILDEAHNIKNRKSLMSRGCCRLPAYSRWALTGTPIHNNLWDLFSLVRFLRVNPFGEEKLWKEFIMCGGQLANDRLNALVKGLLIRRTKNQMCPVTEKPLVDLKPRTFEVVEIDLQGLEYMCYQHMFEASQQKAKEIINQQNPNPRPNASKIRNPFLGGTREVDLDDKFQTMSCLLVLLLRLRQACVHMALTKNAVDIDAFKEDGGTEGDVLDELEKTLGNISLGGDNGVLVNPDGTKVCVEDIFEVHYKSAKVQALIERLDVAIEAGDKSVVVSQWTSMLDIIEWHLQKRKVEYTAITGAVLTKDRQARVDSFNQRNGGAQVMLLSLTAGGVGLNLVGGNHLFLTDLHWNPALEQQACDRIYRMGQTKSVFIHKLVCKETIEQRVLDLQEKKVALANSVLDGAAKKNFKLTMNDIKFLFDLRSNRQTAPPKEGPYQGPNNVRMRE</sequence>
<dbReference type="Pfam" id="PF00271">
    <property type="entry name" value="Helicase_C"/>
    <property type="match status" value="1"/>
</dbReference>
<dbReference type="CDD" id="cd18793">
    <property type="entry name" value="SF2_C_SNF"/>
    <property type="match status" value="1"/>
</dbReference>
<keyword evidence="3" id="KW-0067">ATP-binding</keyword>
<feature type="domain" description="Helicase ATP-binding" evidence="5">
    <location>
        <begin position="475"/>
        <end position="701"/>
    </location>
</feature>
<dbReference type="WBParaSite" id="Pan_g2138.t1">
    <property type="protein sequence ID" value="Pan_g2138.t1"/>
    <property type="gene ID" value="Pan_g2138"/>
</dbReference>
<feature type="compositionally biased region" description="Basic and acidic residues" evidence="4">
    <location>
        <begin position="268"/>
        <end position="284"/>
    </location>
</feature>
<evidence type="ECO:0000256" key="4">
    <source>
        <dbReference type="SAM" id="MobiDB-lite"/>
    </source>
</evidence>
<dbReference type="GO" id="GO:0008094">
    <property type="term" value="F:ATP-dependent activity, acting on DNA"/>
    <property type="evidence" value="ECO:0007669"/>
    <property type="project" value="TreeGrafter"/>
</dbReference>
<accession>A0A7E4VHX9</accession>
<feature type="compositionally biased region" description="Acidic residues" evidence="4">
    <location>
        <begin position="229"/>
        <end position="240"/>
    </location>
</feature>
<feature type="compositionally biased region" description="Basic and acidic residues" evidence="4">
    <location>
        <begin position="113"/>
        <end position="130"/>
    </location>
</feature>
<dbReference type="InterPro" id="IPR027417">
    <property type="entry name" value="P-loop_NTPase"/>
</dbReference>
<feature type="region of interest" description="Disordered" evidence="4">
    <location>
        <begin position="1"/>
        <end position="326"/>
    </location>
</feature>
<evidence type="ECO:0000256" key="3">
    <source>
        <dbReference type="ARBA" id="ARBA00022840"/>
    </source>
</evidence>
<dbReference type="Proteomes" id="UP000492821">
    <property type="component" value="Unassembled WGS sequence"/>
</dbReference>
<organism evidence="7 8">
    <name type="scientific">Panagrellus redivivus</name>
    <name type="common">Microworm</name>
    <dbReference type="NCBI Taxonomy" id="6233"/>
    <lineage>
        <taxon>Eukaryota</taxon>
        <taxon>Metazoa</taxon>
        <taxon>Ecdysozoa</taxon>
        <taxon>Nematoda</taxon>
        <taxon>Chromadorea</taxon>
        <taxon>Rhabditida</taxon>
        <taxon>Tylenchina</taxon>
        <taxon>Panagrolaimomorpha</taxon>
        <taxon>Panagrolaimoidea</taxon>
        <taxon>Panagrolaimidae</taxon>
        <taxon>Panagrellus</taxon>
    </lineage>
</organism>
<keyword evidence="7" id="KW-1185">Reference proteome</keyword>
<dbReference type="GO" id="GO:0005524">
    <property type="term" value="F:ATP binding"/>
    <property type="evidence" value="ECO:0007669"/>
    <property type="project" value="UniProtKB-KW"/>
</dbReference>
<reference evidence="8" key="2">
    <citation type="submission" date="2020-10" db="UniProtKB">
        <authorList>
            <consortium name="WormBaseParasite"/>
        </authorList>
    </citation>
    <scope>IDENTIFICATION</scope>
</reference>
<name>A0A7E4VHX9_PANRE</name>
<dbReference type="PANTHER" id="PTHR45626:SF50">
    <property type="entry name" value="TRANSCRIPTION TERMINATION FACTOR 2"/>
    <property type="match status" value="1"/>
</dbReference>
<feature type="domain" description="Helicase C-terminal" evidence="6">
    <location>
        <begin position="905"/>
        <end position="1065"/>
    </location>
</feature>
<feature type="region of interest" description="Disordered" evidence="4">
    <location>
        <begin position="1074"/>
        <end position="1094"/>
    </location>
</feature>
<dbReference type="InterPro" id="IPR014001">
    <property type="entry name" value="Helicase_ATP-bd"/>
</dbReference>
<dbReference type="PANTHER" id="PTHR45626">
    <property type="entry name" value="TRANSCRIPTION TERMINATION FACTOR 2-RELATED"/>
    <property type="match status" value="1"/>
</dbReference>
<feature type="compositionally biased region" description="Acidic residues" evidence="4">
    <location>
        <begin position="59"/>
        <end position="70"/>
    </location>
</feature>
<feature type="region of interest" description="Disordered" evidence="4">
    <location>
        <begin position="602"/>
        <end position="622"/>
    </location>
</feature>
<evidence type="ECO:0000313" key="8">
    <source>
        <dbReference type="WBParaSite" id="Pan_g2138.t1"/>
    </source>
</evidence>
<evidence type="ECO:0000313" key="7">
    <source>
        <dbReference type="Proteomes" id="UP000492821"/>
    </source>
</evidence>
<feature type="compositionally biased region" description="Polar residues" evidence="4">
    <location>
        <begin position="196"/>
        <end position="214"/>
    </location>
</feature>
<protein>
    <submittedName>
        <fullName evidence="8">Transcription termination factor 2</fullName>
    </submittedName>
</protein>
<evidence type="ECO:0000256" key="2">
    <source>
        <dbReference type="ARBA" id="ARBA00022801"/>
    </source>
</evidence>
<dbReference type="GO" id="GO:0016787">
    <property type="term" value="F:hydrolase activity"/>
    <property type="evidence" value="ECO:0007669"/>
    <property type="project" value="UniProtKB-KW"/>
</dbReference>